<comment type="caution">
    <text evidence="2">The sequence shown here is derived from an EMBL/GenBank/DDBJ whole genome shotgun (WGS) entry which is preliminary data.</text>
</comment>
<dbReference type="Gene3D" id="1.10.287.850">
    <property type="entry name" value="HP0062-like domain"/>
    <property type="match status" value="1"/>
</dbReference>
<name>A0ABN0R321_MYCUL</name>
<dbReference type="InterPro" id="IPR038332">
    <property type="entry name" value="PPE_sf"/>
</dbReference>
<dbReference type="SUPFAM" id="SSF140459">
    <property type="entry name" value="PE/PPE dimer-like"/>
    <property type="match status" value="1"/>
</dbReference>
<reference evidence="2 3" key="1">
    <citation type="submission" date="2014-01" db="EMBL/GenBank/DDBJ databases">
        <authorList>
            <person name="Dobos K."/>
            <person name="Lenaerts A."/>
            <person name="Ordway D."/>
            <person name="DeGroote M.A."/>
            <person name="Parker T."/>
            <person name="Sizemore C."/>
            <person name="Tallon L.J."/>
            <person name="Sadzewicz L.K."/>
            <person name="Sengamalay N."/>
            <person name="Fraser C.M."/>
            <person name="Hine E."/>
            <person name="Shefchek K.A."/>
            <person name="Das S.P."/>
            <person name="Tettelin H."/>
        </authorList>
    </citation>
    <scope>NUCLEOTIDE SEQUENCE [LARGE SCALE GENOMIC DNA]</scope>
    <source>
        <strain evidence="2 3">Harvey</strain>
    </source>
</reference>
<feature type="domain" description="PE" evidence="1">
    <location>
        <begin position="4"/>
        <end position="39"/>
    </location>
</feature>
<organism evidence="2 3">
    <name type="scientific">Mycobacterium ulcerans str. Harvey</name>
    <dbReference type="NCBI Taxonomy" id="1299332"/>
    <lineage>
        <taxon>Bacteria</taxon>
        <taxon>Bacillati</taxon>
        <taxon>Actinomycetota</taxon>
        <taxon>Actinomycetes</taxon>
        <taxon>Mycobacteriales</taxon>
        <taxon>Mycobacteriaceae</taxon>
        <taxon>Mycobacterium</taxon>
        <taxon>Mycobacterium ulcerans group</taxon>
    </lineage>
</organism>
<dbReference type="InterPro" id="IPR000084">
    <property type="entry name" value="PE-PGRS_N"/>
</dbReference>
<accession>A0ABN0R321</accession>
<sequence length="41" mass="3926">MSYLIATPDLLSAAATDLAGIGNTIGQASYAAAAQGSGVVD</sequence>
<protein>
    <submittedName>
        <fullName evidence="2">PE family protein</fullName>
    </submittedName>
</protein>
<evidence type="ECO:0000259" key="1">
    <source>
        <dbReference type="Pfam" id="PF00934"/>
    </source>
</evidence>
<dbReference type="Pfam" id="PF00934">
    <property type="entry name" value="PE"/>
    <property type="match status" value="1"/>
</dbReference>
<evidence type="ECO:0000313" key="3">
    <source>
        <dbReference type="Proteomes" id="UP000020681"/>
    </source>
</evidence>
<dbReference type="EMBL" id="JAOL01000092">
    <property type="protein sequence ID" value="EUA91259.1"/>
    <property type="molecule type" value="Genomic_DNA"/>
</dbReference>
<dbReference type="Proteomes" id="UP000020681">
    <property type="component" value="Unassembled WGS sequence"/>
</dbReference>
<keyword evidence="3" id="KW-1185">Reference proteome</keyword>
<proteinExistence type="predicted"/>
<gene>
    <name evidence="2" type="ORF">I551_2249</name>
</gene>
<evidence type="ECO:0000313" key="2">
    <source>
        <dbReference type="EMBL" id="EUA91259.1"/>
    </source>
</evidence>